<dbReference type="PANTHER" id="PTHR35046">
    <property type="entry name" value="ZINC KNUCKLE (CCHC-TYPE) FAMILY PROTEIN"/>
    <property type="match status" value="1"/>
</dbReference>
<keyword evidence="2" id="KW-1185">Reference proteome</keyword>
<dbReference type="Gramene" id="Psat06G0175100-T1">
    <property type="protein sequence ID" value="KAI5395271.1"/>
    <property type="gene ID" value="KIW84_061751"/>
</dbReference>
<protein>
    <submittedName>
        <fullName evidence="1">Uncharacterized protein</fullName>
    </submittedName>
</protein>
<organism evidence="1 2">
    <name type="scientific">Pisum sativum</name>
    <name type="common">Garden pea</name>
    <name type="synonym">Lathyrus oleraceus</name>
    <dbReference type="NCBI Taxonomy" id="3888"/>
    <lineage>
        <taxon>Eukaryota</taxon>
        <taxon>Viridiplantae</taxon>
        <taxon>Streptophyta</taxon>
        <taxon>Embryophyta</taxon>
        <taxon>Tracheophyta</taxon>
        <taxon>Spermatophyta</taxon>
        <taxon>Magnoliopsida</taxon>
        <taxon>eudicotyledons</taxon>
        <taxon>Gunneridae</taxon>
        <taxon>Pentapetalae</taxon>
        <taxon>rosids</taxon>
        <taxon>fabids</taxon>
        <taxon>Fabales</taxon>
        <taxon>Fabaceae</taxon>
        <taxon>Papilionoideae</taxon>
        <taxon>50 kb inversion clade</taxon>
        <taxon>NPAAA clade</taxon>
        <taxon>Hologalegina</taxon>
        <taxon>IRL clade</taxon>
        <taxon>Fabeae</taxon>
        <taxon>Lathyrus</taxon>
    </lineage>
</organism>
<sequence length="190" mass="22298">MGVEELMNWKLDVDRYFNVMGILENKQVKMVAIRLKSIHVVWWDKLVVQRQRKGSVGSWQRMKQLMLEGFLLEDYEHILYKMYSPKNNFESVCDKKNSATTRDYNPENNETSSLNSVQQGYFKLSIKPHENLYTIGWVSKGSQVRVTLACRVPISIKKHFREDMLCDVIDMDVCHILLGRPSQSDKDITY</sequence>
<evidence type="ECO:0000313" key="2">
    <source>
        <dbReference type="Proteomes" id="UP001058974"/>
    </source>
</evidence>
<dbReference type="PANTHER" id="PTHR35046:SF9">
    <property type="entry name" value="RNA-DIRECTED DNA POLYMERASE"/>
    <property type="match status" value="1"/>
</dbReference>
<dbReference type="Proteomes" id="UP001058974">
    <property type="component" value="Chromosome 6"/>
</dbReference>
<name>A0A9D5A4V7_PEA</name>
<comment type="caution">
    <text evidence="1">The sequence shown here is derived from an EMBL/GenBank/DDBJ whole genome shotgun (WGS) entry which is preliminary data.</text>
</comment>
<reference evidence="1 2" key="1">
    <citation type="journal article" date="2022" name="Nat. Genet.">
        <title>Improved pea reference genome and pan-genome highlight genomic features and evolutionary characteristics.</title>
        <authorList>
            <person name="Yang T."/>
            <person name="Liu R."/>
            <person name="Luo Y."/>
            <person name="Hu S."/>
            <person name="Wang D."/>
            <person name="Wang C."/>
            <person name="Pandey M.K."/>
            <person name="Ge S."/>
            <person name="Xu Q."/>
            <person name="Li N."/>
            <person name="Li G."/>
            <person name="Huang Y."/>
            <person name="Saxena R.K."/>
            <person name="Ji Y."/>
            <person name="Li M."/>
            <person name="Yan X."/>
            <person name="He Y."/>
            <person name="Liu Y."/>
            <person name="Wang X."/>
            <person name="Xiang C."/>
            <person name="Varshney R.K."/>
            <person name="Ding H."/>
            <person name="Gao S."/>
            <person name="Zong X."/>
        </authorList>
    </citation>
    <scope>NUCLEOTIDE SEQUENCE [LARGE SCALE GENOMIC DNA]</scope>
    <source>
        <strain evidence="1 2">cv. Zhongwan 6</strain>
    </source>
</reference>
<proteinExistence type="predicted"/>
<dbReference type="EMBL" id="JAMSHJ010000006">
    <property type="protein sequence ID" value="KAI5395271.1"/>
    <property type="molecule type" value="Genomic_DNA"/>
</dbReference>
<dbReference type="AlphaFoldDB" id="A0A9D5A4V7"/>
<evidence type="ECO:0000313" key="1">
    <source>
        <dbReference type="EMBL" id="KAI5395271.1"/>
    </source>
</evidence>
<gene>
    <name evidence="1" type="ORF">KIW84_061751</name>
</gene>
<accession>A0A9D5A4V7</accession>